<feature type="transmembrane region" description="Helical" evidence="8">
    <location>
        <begin position="537"/>
        <end position="555"/>
    </location>
</feature>
<dbReference type="CDD" id="cd02953">
    <property type="entry name" value="DsbDgamma"/>
    <property type="match status" value="1"/>
</dbReference>
<dbReference type="Proteomes" id="UP001273531">
    <property type="component" value="Unassembled WGS sequence"/>
</dbReference>
<dbReference type="PROSITE" id="PS00194">
    <property type="entry name" value="THIOREDOXIN_1"/>
    <property type="match status" value="1"/>
</dbReference>
<protein>
    <submittedName>
        <fullName evidence="11">Protein-disulfide reductase DsbD family protein</fullName>
    </submittedName>
</protein>
<dbReference type="Pfam" id="PF02683">
    <property type="entry name" value="DsbD_TM"/>
    <property type="match status" value="1"/>
</dbReference>
<evidence type="ECO:0000256" key="6">
    <source>
        <dbReference type="ARBA" id="ARBA00023136"/>
    </source>
</evidence>
<name>A0ABU3Y8S6_9SPHN</name>
<organism evidence="11 12">
    <name type="scientific">Sphingomonas agrestis</name>
    <dbReference type="NCBI Taxonomy" id="3080540"/>
    <lineage>
        <taxon>Bacteria</taxon>
        <taxon>Pseudomonadati</taxon>
        <taxon>Pseudomonadota</taxon>
        <taxon>Alphaproteobacteria</taxon>
        <taxon>Sphingomonadales</taxon>
        <taxon>Sphingomonadaceae</taxon>
        <taxon>Sphingomonas</taxon>
    </lineage>
</organism>
<evidence type="ECO:0000256" key="7">
    <source>
        <dbReference type="ARBA" id="ARBA00023284"/>
    </source>
</evidence>
<comment type="caution">
    <text evidence="11">The sequence shown here is derived from an EMBL/GenBank/DDBJ whole genome shotgun (WGS) entry which is preliminary data.</text>
</comment>
<feature type="chain" id="PRO_5047415682" evidence="9">
    <location>
        <begin position="23"/>
        <end position="680"/>
    </location>
</feature>
<dbReference type="InterPro" id="IPR036249">
    <property type="entry name" value="Thioredoxin-like_sf"/>
</dbReference>
<keyword evidence="3 8" id="KW-0812">Transmembrane</keyword>
<dbReference type="PANTHER" id="PTHR32234">
    <property type="entry name" value="THIOL:DISULFIDE INTERCHANGE PROTEIN DSBD"/>
    <property type="match status" value="1"/>
</dbReference>
<evidence type="ECO:0000256" key="9">
    <source>
        <dbReference type="SAM" id="SignalP"/>
    </source>
</evidence>
<reference evidence="11 12" key="1">
    <citation type="submission" date="2023-10" db="EMBL/GenBank/DDBJ databases">
        <title>Sphingomonas sp. HF-S4 16S ribosomal RNA gene Genome sequencing and assembly.</title>
        <authorList>
            <person name="Lee H."/>
        </authorList>
    </citation>
    <scope>NUCLEOTIDE SEQUENCE [LARGE SCALE GENOMIC DNA]</scope>
    <source>
        <strain evidence="11 12">HF-S4</strain>
    </source>
</reference>
<keyword evidence="2" id="KW-1003">Cell membrane</keyword>
<dbReference type="SUPFAM" id="SSF52833">
    <property type="entry name" value="Thioredoxin-like"/>
    <property type="match status" value="1"/>
</dbReference>
<evidence type="ECO:0000256" key="3">
    <source>
        <dbReference type="ARBA" id="ARBA00022692"/>
    </source>
</evidence>
<evidence type="ECO:0000259" key="10">
    <source>
        <dbReference type="PROSITE" id="PS51352"/>
    </source>
</evidence>
<dbReference type="InterPro" id="IPR017937">
    <property type="entry name" value="Thioredoxin_CS"/>
</dbReference>
<feature type="transmembrane region" description="Helical" evidence="8">
    <location>
        <begin position="444"/>
        <end position="467"/>
    </location>
</feature>
<dbReference type="InterPro" id="IPR003834">
    <property type="entry name" value="Cyt_c_assmbl_TM_dom"/>
</dbReference>
<feature type="signal peptide" evidence="9">
    <location>
        <begin position="1"/>
        <end position="22"/>
    </location>
</feature>
<dbReference type="InterPro" id="IPR035671">
    <property type="entry name" value="DsbD_gamma"/>
</dbReference>
<evidence type="ECO:0000256" key="4">
    <source>
        <dbReference type="ARBA" id="ARBA00022748"/>
    </source>
</evidence>
<keyword evidence="5 8" id="KW-1133">Transmembrane helix</keyword>
<comment type="subcellular location">
    <subcellularLocation>
        <location evidence="1">Cell membrane</location>
        <topology evidence="1">Multi-pass membrane protein</topology>
    </subcellularLocation>
</comment>
<evidence type="ECO:0000256" key="5">
    <source>
        <dbReference type="ARBA" id="ARBA00022989"/>
    </source>
</evidence>
<dbReference type="Pfam" id="PF13899">
    <property type="entry name" value="Thioredoxin_7"/>
    <property type="match status" value="1"/>
</dbReference>
<keyword evidence="4" id="KW-0201">Cytochrome c-type biogenesis</keyword>
<feature type="transmembrane region" description="Helical" evidence="8">
    <location>
        <begin position="479"/>
        <end position="500"/>
    </location>
</feature>
<keyword evidence="6 8" id="KW-0472">Membrane</keyword>
<sequence>MALLRLGLISLLAWLCLGPADAQPPGKGPHVRIELVAETERPAPGSEVTLAFASTPQPGWHAYWQNPGDAGLPARAAWTLPPGTSARGLRYPVPQRLIIGGLMNYVYEAPFAPLVTLKLPAAAPGTRVPIRVKLDYLVCTDEICVPEKAELATELTLGDGAVSADRRARFDGWRAALPRPLGTRATYQLDGQTFRLGVPFPAAASVSGESYFFPITDGAIDYAKPQRVVRDGDRIVVEAPAKRSVAQVEGVLAFGSQGFALSAIPGTVPPPSASASAGAANGWITTALLAFLGAVAGGVILNIMPCVFPILSLKALSLVKAGDAAGNPRGEALAYTAGVVLTCLVLGGGLLALRAGGAAAGWAFQLQDPRVILFLLLLVSGIAFNLAGLFELPTPRFAGSAAASGKGGAFLTGALAAFVATPCTGPFMGAALGAALVLPWPAALAIFAGLGLGIALPFLLLGFVPALRRKLPRPGAWMATLRHILSVPMFLTALALAWVLGKQAGVDGMALGLGATLLAAFGLWWTGRRQARGAARAWLPALPLLVLALAGVALVRPAPAGAERPAIAGAEPFSEARLAAIRAEGRPVFAYFTADWCVTCKVNEKAVIETGPVADAFEKAKVAVLVGDWTNGDPALGRFIERHNRAGVPLYLWYRPGSAEPQVLPQLLTQAMLQAQASGS</sequence>
<evidence type="ECO:0000313" key="12">
    <source>
        <dbReference type="Proteomes" id="UP001273531"/>
    </source>
</evidence>
<feature type="transmembrane region" description="Helical" evidence="8">
    <location>
        <begin position="410"/>
        <end position="438"/>
    </location>
</feature>
<evidence type="ECO:0000256" key="1">
    <source>
        <dbReference type="ARBA" id="ARBA00004651"/>
    </source>
</evidence>
<feature type="domain" description="Thioredoxin" evidence="10">
    <location>
        <begin position="552"/>
        <end position="680"/>
    </location>
</feature>
<gene>
    <name evidence="11" type="ORF">RZN05_12605</name>
</gene>
<evidence type="ECO:0000256" key="8">
    <source>
        <dbReference type="SAM" id="Phobius"/>
    </source>
</evidence>
<dbReference type="InterPro" id="IPR028250">
    <property type="entry name" value="DsbDN"/>
</dbReference>
<feature type="transmembrane region" description="Helical" evidence="8">
    <location>
        <begin position="371"/>
        <end position="390"/>
    </location>
</feature>
<dbReference type="RefSeq" id="WP_317226954.1">
    <property type="nucleotide sequence ID" value="NZ_JAWJEJ010000001.1"/>
</dbReference>
<dbReference type="EMBL" id="JAWJEJ010000001">
    <property type="protein sequence ID" value="MDV3457828.1"/>
    <property type="molecule type" value="Genomic_DNA"/>
</dbReference>
<feature type="transmembrane region" description="Helical" evidence="8">
    <location>
        <begin position="506"/>
        <end position="525"/>
    </location>
</feature>
<proteinExistence type="predicted"/>
<feature type="transmembrane region" description="Helical" evidence="8">
    <location>
        <begin position="283"/>
        <end position="311"/>
    </location>
</feature>
<dbReference type="PANTHER" id="PTHR32234:SF3">
    <property type="entry name" value="SUPPRESSION OF COPPER SENSITIVITY PROTEIN"/>
    <property type="match status" value="1"/>
</dbReference>
<keyword evidence="12" id="KW-1185">Reference proteome</keyword>
<dbReference type="Pfam" id="PF11412">
    <property type="entry name" value="DsbD_N"/>
    <property type="match status" value="1"/>
</dbReference>
<keyword evidence="9" id="KW-0732">Signal</keyword>
<dbReference type="PROSITE" id="PS51352">
    <property type="entry name" value="THIOREDOXIN_2"/>
    <property type="match status" value="1"/>
</dbReference>
<dbReference type="InterPro" id="IPR013766">
    <property type="entry name" value="Thioredoxin_domain"/>
</dbReference>
<evidence type="ECO:0000256" key="2">
    <source>
        <dbReference type="ARBA" id="ARBA00022475"/>
    </source>
</evidence>
<evidence type="ECO:0000313" key="11">
    <source>
        <dbReference type="EMBL" id="MDV3457828.1"/>
    </source>
</evidence>
<accession>A0ABU3Y8S6</accession>
<feature type="transmembrane region" description="Helical" evidence="8">
    <location>
        <begin position="332"/>
        <end position="351"/>
    </location>
</feature>
<dbReference type="Gene3D" id="3.40.30.10">
    <property type="entry name" value="Glutaredoxin"/>
    <property type="match status" value="1"/>
</dbReference>
<keyword evidence="7" id="KW-0676">Redox-active center</keyword>